<feature type="compositionally biased region" description="Basic residues" evidence="1">
    <location>
        <begin position="1"/>
        <end position="16"/>
    </location>
</feature>
<proteinExistence type="predicted"/>
<dbReference type="OrthoDB" id="10002971at2759"/>
<comment type="caution">
    <text evidence="2">The sequence shown here is derived from an EMBL/GenBank/DDBJ whole genome shotgun (WGS) entry which is preliminary data.</text>
</comment>
<reference evidence="2" key="1">
    <citation type="submission" date="2021-02" db="EMBL/GenBank/DDBJ databases">
        <authorList>
            <person name="Nowell W R."/>
        </authorList>
    </citation>
    <scope>NUCLEOTIDE SEQUENCE</scope>
</reference>
<evidence type="ECO:0000256" key="1">
    <source>
        <dbReference type="SAM" id="MobiDB-lite"/>
    </source>
</evidence>
<evidence type="ECO:0000313" key="2">
    <source>
        <dbReference type="EMBL" id="CAF0719759.1"/>
    </source>
</evidence>
<organism evidence="2 3">
    <name type="scientific">Adineta ricciae</name>
    <name type="common">Rotifer</name>
    <dbReference type="NCBI Taxonomy" id="249248"/>
    <lineage>
        <taxon>Eukaryota</taxon>
        <taxon>Metazoa</taxon>
        <taxon>Spiralia</taxon>
        <taxon>Gnathifera</taxon>
        <taxon>Rotifera</taxon>
        <taxon>Eurotatoria</taxon>
        <taxon>Bdelloidea</taxon>
        <taxon>Adinetida</taxon>
        <taxon>Adinetidae</taxon>
        <taxon>Adineta</taxon>
    </lineage>
</organism>
<feature type="region of interest" description="Disordered" evidence="1">
    <location>
        <begin position="1"/>
        <end position="21"/>
    </location>
</feature>
<evidence type="ECO:0000313" key="3">
    <source>
        <dbReference type="Proteomes" id="UP000663852"/>
    </source>
</evidence>
<protein>
    <submittedName>
        <fullName evidence="2">Uncharacterized protein</fullName>
    </submittedName>
</protein>
<name>A0A813MJ40_ADIRI</name>
<gene>
    <name evidence="2" type="ORF">EDS130_LOCUS118</name>
</gene>
<accession>A0A813MJ40</accession>
<dbReference type="Proteomes" id="UP000663852">
    <property type="component" value="Unassembled WGS sequence"/>
</dbReference>
<sequence length="419" mass="47494">MKKRRQQLQPAKRRASTKLTRSSPRIVTKDFEIFVTDFLTDPCGLPVELKNCVLVDGTYSFNDVLDNCSLNNTQVLTNIFSNLLDNDNKKLEGMSIRVKSSDLTASVLTAALIAIECPITTIENIVQINALHVVRVFRQRQRHNIGSSSFHTMFKIDPVIKIPAPTSYVIVEQKKKPISFDTDMAVSTDMSTDVSTTGSSIFTSRDFLTQFLGYCNHCLKVIVGGKDEFFTCNQCTHDMFNVCKQCMPLMSKHHPSTHTFSKKITNGELVQLASNLTHLDTRCSCCSETDFKGTRFSMSTNNSVCDVCQRCADKTGRQLLKIIPHPFILSTNKYLLAKRAIQIIKKFSQSNDPLTGWTQPYAQVVIEKSVREHIPYQKYLLTIVKTKENKRNRETDLDYKTAKFGLRIMSQMTDPRIVS</sequence>
<dbReference type="EMBL" id="CAJNOJ010000001">
    <property type="protein sequence ID" value="CAF0719759.1"/>
    <property type="molecule type" value="Genomic_DNA"/>
</dbReference>
<dbReference type="AlphaFoldDB" id="A0A813MJ40"/>